<name>A0ABN0ZJB0_9BACI</name>
<gene>
    <name evidence="10" type="primary">degS</name>
    <name evidence="10" type="ORF">GCM10008935_00460</name>
</gene>
<dbReference type="InterPro" id="IPR036890">
    <property type="entry name" value="HATPase_C_sf"/>
</dbReference>
<keyword evidence="3 7" id="KW-0547">Nucleotide-binding</keyword>
<dbReference type="PANTHER" id="PTHR24421:SF55">
    <property type="entry name" value="SENSOR HISTIDINE KINASE YDFH"/>
    <property type="match status" value="1"/>
</dbReference>
<feature type="coiled-coil region" evidence="8">
    <location>
        <begin position="47"/>
        <end position="88"/>
    </location>
</feature>
<keyword evidence="2 7" id="KW-0808">Transferase</keyword>
<dbReference type="EC" id="2.7.13.3" evidence="7"/>
<evidence type="ECO:0000256" key="6">
    <source>
        <dbReference type="ARBA" id="ARBA00023012"/>
    </source>
</evidence>
<evidence type="ECO:0000256" key="7">
    <source>
        <dbReference type="PIRNR" id="PIRNR003169"/>
    </source>
</evidence>
<dbReference type="RefSeq" id="WP_343780871.1">
    <property type="nucleotide sequence ID" value="NZ_BAAACZ010000001.1"/>
</dbReference>
<protein>
    <recommendedName>
        <fullName evidence="7">Signal transduction histidine-protein kinase/phosphatase DegS</fullName>
        <ecNumber evidence="7">2.7.13.3</ecNumber>
        <ecNumber evidence="7">3.1.3.-</ecNumber>
    </recommendedName>
</protein>
<keyword evidence="5 7" id="KW-0067">ATP-binding</keyword>
<dbReference type="SMART" id="SM00387">
    <property type="entry name" value="HATPase_c"/>
    <property type="match status" value="1"/>
</dbReference>
<keyword evidence="8" id="KW-0175">Coiled coil</keyword>
<dbReference type="PIRSF" id="PIRSF003169">
    <property type="entry name" value="STHK_DegS"/>
    <property type="match status" value="1"/>
</dbReference>
<reference evidence="10 11" key="1">
    <citation type="journal article" date="2019" name="Int. J. Syst. Evol. Microbiol.">
        <title>The Global Catalogue of Microorganisms (GCM) 10K type strain sequencing project: providing services to taxonomists for standard genome sequencing and annotation.</title>
        <authorList>
            <consortium name="The Broad Institute Genomics Platform"/>
            <consortium name="The Broad Institute Genome Sequencing Center for Infectious Disease"/>
            <person name="Wu L."/>
            <person name="Ma J."/>
        </authorList>
    </citation>
    <scope>NUCLEOTIDE SEQUENCE [LARGE SCALE GENOMIC DNA]</scope>
    <source>
        <strain evidence="10 11">JCM 14193</strain>
    </source>
</reference>
<evidence type="ECO:0000313" key="11">
    <source>
        <dbReference type="Proteomes" id="UP001500740"/>
    </source>
</evidence>
<dbReference type="CDD" id="cd16917">
    <property type="entry name" value="HATPase_UhpB-NarQ-NarX-like"/>
    <property type="match status" value="1"/>
</dbReference>
<comment type="caution">
    <text evidence="10">The sequence shown here is derived from an EMBL/GenBank/DDBJ whole genome shotgun (WGS) entry which is preliminary data.</text>
</comment>
<keyword evidence="6 7" id="KW-0902">Two-component regulatory system</keyword>
<comment type="function">
    <text evidence="7">Member of the two-component regulatory system DegS/DegU, which plays an important role in the transition growth phase.</text>
</comment>
<dbReference type="PROSITE" id="PS50109">
    <property type="entry name" value="HIS_KIN"/>
    <property type="match status" value="1"/>
</dbReference>
<feature type="domain" description="Histidine kinase" evidence="9">
    <location>
        <begin position="183"/>
        <end position="379"/>
    </location>
</feature>
<dbReference type="Pfam" id="PF02518">
    <property type="entry name" value="HATPase_c"/>
    <property type="match status" value="1"/>
</dbReference>
<evidence type="ECO:0000313" key="10">
    <source>
        <dbReference type="EMBL" id="GAA0449951.1"/>
    </source>
</evidence>
<dbReference type="Gene3D" id="3.30.565.10">
    <property type="entry name" value="Histidine kinase-like ATPase, C-terminal domain"/>
    <property type="match status" value="1"/>
</dbReference>
<keyword evidence="4 7" id="KW-0418">Kinase</keyword>
<keyword evidence="7" id="KW-0378">Hydrolase</keyword>
<evidence type="ECO:0000256" key="3">
    <source>
        <dbReference type="ARBA" id="ARBA00022741"/>
    </source>
</evidence>
<evidence type="ECO:0000256" key="5">
    <source>
        <dbReference type="ARBA" id="ARBA00022840"/>
    </source>
</evidence>
<dbReference type="InterPro" id="IPR011712">
    <property type="entry name" value="Sig_transdc_His_kin_sub3_dim/P"/>
</dbReference>
<dbReference type="InterPro" id="IPR003594">
    <property type="entry name" value="HATPase_dom"/>
</dbReference>
<keyword evidence="7" id="KW-0904">Protein phosphatase</keyword>
<dbReference type="Proteomes" id="UP001500740">
    <property type="component" value="Unassembled WGS sequence"/>
</dbReference>
<comment type="catalytic activity">
    <reaction evidence="1 7">
        <text>ATP + protein L-histidine = ADP + protein N-phospho-L-histidine.</text>
        <dbReference type="EC" id="2.7.13.3"/>
    </reaction>
</comment>
<dbReference type="EMBL" id="BAAACZ010000001">
    <property type="protein sequence ID" value="GAA0449951.1"/>
    <property type="molecule type" value="Genomic_DNA"/>
</dbReference>
<dbReference type="GO" id="GO:0016301">
    <property type="term" value="F:kinase activity"/>
    <property type="evidence" value="ECO:0007669"/>
    <property type="project" value="UniProtKB-KW"/>
</dbReference>
<accession>A0ABN0ZJB0</accession>
<dbReference type="SUPFAM" id="SSF55874">
    <property type="entry name" value="ATPase domain of HSP90 chaperone/DNA topoisomerase II/histidine kinase"/>
    <property type="match status" value="1"/>
</dbReference>
<dbReference type="EC" id="3.1.3.-" evidence="7"/>
<keyword evidence="11" id="KW-1185">Reference proteome</keyword>
<dbReference type="Pfam" id="PF07730">
    <property type="entry name" value="HisKA_3"/>
    <property type="match status" value="1"/>
</dbReference>
<organism evidence="10 11">
    <name type="scientific">Alkalibacillus silvisoli</name>
    <dbReference type="NCBI Taxonomy" id="392823"/>
    <lineage>
        <taxon>Bacteria</taxon>
        <taxon>Bacillati</taxon>
        <taxon>Bacillota</taxon>
        <taxon>Bacilli</taxon>
        <taxon>Bacillales</taxon>
        <taxon>Bacillaceae</taxon>
        <taxon>Alkalibacillus</taxon>
    </lineage>
</organism>
<comment type="subcellular location">
    <subcellularLocation>
        <location evidence="7">Cytoplasm</location>
    </subcellularLocation>
</comment>
<evidence type="ECO:0000256" key="4">
    <source>
        <dbReference type="ARBA" id="ARBA00022777"/>
    </source>
</evidence>
<evidence type="ECO:0000256" key="8">
    <source>
        <dbReference type="SAM" id="Coils"/>
    </source>
</evidence>
<evidence type="ECO:0000256" key="2">
    <source>
        <dbReference type="ARBA" id="ARBA00022679"/>
    </source>
</evidence>
<evidence type="ECO:0000256" key="1">
    <source>
        <dbReference type="ARBA" id="ARBA00000085"/>
    </source>
</evidence>
<proteinExistence type="predicted"/>
<dbReference type="PANTHER" id="PTHR24421">
    <property type="entry name" value="NITRATE/NITRITE SENSOR PROTEIN NARX-RELATED"/>
    <property type="match status" value="1"/>
</dbReference>
<dbReference type="Gene3D" id="1.20.5.1930">
    <property type="match status" value="1"/>
</dbReference>
<evidence type="ECO:0000259" key="9">
    <source>
        <dbReference type="PROSITE" id="PS50109"/>
    </source>
</evidence>
<dbReference type="InterPro" id="IPR008595">
    <property type="entry name" value="DegS"/>
</dbReference>
<dbReference type="InterPro" id="IPR005467">
    <property type="entry name" value="His_kinase_dom"/>
</dbReference>
<dbReference type="Pfam" id="PF05384">
    <property type="entry name" value="DegS"/>
    <property type="match status" value="1"/>
</dbReference>
<keyword evidence="7" id="KW-0963">Cytoplasm</keyword>
<sequence length="379" mass="44113">MSKVLEQDQTLDKIIEQMVNVVSNSKQEIFDLGEDSRKQQQALAKEVIQIRKDVSKMINENDQLEKKLKLARQRLTQVSKNFNQFSEEQVQKAYNDTHELQTKLVVQRQQEVGLIKRRDELEHRIRSLDQSIERTENVMSKINVVLNYLTTDLKDVNKALTSAKEKYDFGLQIIDAQEEERRKLSREIHDGPAQMLANVMIRSDIVSRTIRDHGVDEALKEMKDVKEMVRGALYEVRKIIYDLRPMALDDLGLVPTLRKYLSTIEEYHDIKVEFKSFGEEKRYAQKFEAAVFRLIQEGVQNAIKHAATSLIRVRFEESYNKLNIHVVDEGKGFDMTETKDDSFGLTGMRERVDMLDGEMNIKSKKDEGTRITISLPIIY</sequence>
<dbReference type="InterPro" id="IPR016381">
    <property type="entry name" value="Sig_transdc_His_kinase_DegS"/>
</dbReference>
<dbReference type="InterPro" id="IPR050482">
    <property type="entry name" value="Sensor_HK_TwoCompSys"/>
</dbReference>